<dbReference type="InterPro" id="IPR004017">
    <property type="entry name" value="Cys_rich_dom"/>
</dbReference>
<evidence type="ECO:0000256" key="1">
    <source>
        <dbReference type="ARBA" id="ARBA00022485"/>
    </source>
</evidence>
<dbReference type="Pfam" id="PF02754">
    <property type="entry name" value="CCG"/>
    <property type="match status" value="2"/>
</dbReference>
<accession>A0ABM8QW22</accession>
<keyword evidence="3" id="KW-0677">Repeat</keyword>
<evidence type="ECO:0000256" key="4">
    <source>
        <dbReference type="ARBA" id="ARBA00023004"/>
    </source>
</evidence>
<evidence type="ECO:0000313" key="7">
    <source>
        <dbReference type="EMBL" id="CAE6718535.1"/>
    </source>
</evidence>
<dbReference type="PROSITE" id="PS00198">
    <property type="entry name" value="4FE4S_FER_1"/>
    <property type="match status" value="2"/>
</dbReference>
<dbReference type="RefSeq" id="WP_213041293.1">
    <property type="nucleotide sequence ID" value="NZ_CAJNBJ010000001.1"/>
</dbReference>
<proteinExistence type="predicted"/>
<dbReference type="PANTHER" id="PTHR32479:SF19">
    <property type="entry name" value="ANAEROBIC GLYCEROL-3-PHOSPHATE DEHYDROGENASE SUBUNIT C"/>
    <property type="match status" value="1"/>
</dbReference>
<evidence type="ECO:0000259" key="6">
    <source>
        <dbReference type="PROSITE" id="PS51379"/>
    </source>
</evidence>
<comment type="caution">
    <text evidence="7">The sequence shown here is derived from an EMBL/GenBank/DDBJ whole genome shotgun (WGS) entry which is preliminary data.</text>
</comment>
<evidence type="ECO:0000256" key="2">
    <source>
        <dbReference type="ARBA" id="ARBA00022723"/>
    </source>
</evidence>
<dbReference type="SUPFAM" id="SSF54862">
    <property type="entry name" value="4Fe-4S ferredoxins"/>
    <property type="match status" value="1"/>
</dbReference>
<dbReference type="Pfam" id="PF13237">
    <property type="entry name" value="Fer4_10"/>
    <property type="match status" value="1"/>
</dbReference>
<dbReference type="EMBL" id="CAJNBJ010000001">
    <property type="protein sequence ID" value="CAE6718535.1"/>
    <property type="molecule type" value="Genomic_DNA"/>
</dbReference>
<dbReference type="Gene3D" id="3.30.70.20">
    <property type="match status" value="1"/>
</dbReference>
<gene>
    <name evidence="7" type="ORF">NSPZN2_11580</name>
</gene>
<keyword evidence="5" id="KW-0411">Iron-sulfur</keyword>
<evidence type="ECO:0000313" key="8">
    <source>
        <dbReference type="Proteomes" id="UP000675880"/>
    </source>
</evidence>
<reference evidence="7 8" key="1">
    <citation type="submission" date="2021-02" db="EMBL/GenBank/DDBJ databases">
        <authorList>
            <person name="Han P."/>
        </authorList>
    </citation>
    <scope>NUCLEOTIDE SEQUENCE [LARGE SCALE GENOMIC DNA]</scope>
    <source>
        <strain evidence="7">Candidatus Nitrospira sp. ZN2</strain>
    </source>
</reference>
<dbReference type="PROSITE" id="PS51379">
    <property type="entry name" value="4FE4S_FER_2"/>
    <property type="match status" value="1"/>
</dbReference>
<keyword evidence="2" id="KW-0479">Metal-binding</keyword>
<dbReference type="PANTHER" id="PTHR32479">
    <property type="entry name" value="GLYCOLATE OXIDASE IRON-SULFUR SUBUNIT"/>
    <property type="match status" value="1"/>
</dbReference>
<dbReference type="InterPro" id="IPR017896">
    <property type="entry name" value="4Fe4S_Fe-S-bd"/>
</dbReference>
<evidence type="ECO:0000256" key="3">
    <source>
        <dbReference type="ARBA" id="ARBA00022737"/>
    </source>
</evidence>
<name>A0ABM8QW22_9BACT</name>
<keyword evidence="8" id="KW-1185">Reference proteome</keyword>
<keyword evidence="4" id="KW-0408">Iron</keyword>
<organism evidence="7 8">
    <name type="scientific">Nitrospira defluvii</name>
    <dbReference type="NCBI Taxonomy" id="330214"/>
    <lineage>
        <taxon>Bacteria</taxon>
        <taxon>Pseudomonadati</taxon>
        <taxon>Nitrospirota</taxon>
        <taxon>Nitrospiria</taxon>
        <taxon>Nitrospirales</taxon>
        <taxon>Nitrospiraceae</taxon>
        <taxon>Nitrospira</taxon>
    </lineage>
</organism>
<feature type="domain" description="4Fe-4S ferredoxin-type" evidence="6">
    <location>
        <begin position="17"/>
        <end position="48"/>
    </location>
</feature>
<evidence type="ECO:0000256" key="5">
    <source>
        <dbReference type="ARBA" id="ARBA00023014"/>
    </source>
</evidence>
<keyword evidence="1" id="KW-0004">4Fe-4S</keyword>
<dbReference type="Proteomes" id="UP000675880">
    <property type="component" value="Unassembled WGS sequence"/>
</dbReference>
<dbReference type="InterPro" id="IPR017900">
    <property type="entry name" value="4Fe4S_Fe_S_CS"/>
</dbReference>
<sequence>MKELRLLQPIDPSTLEQETLRIYDVCDGCRRCFNLCPSFNTLLDRIDEYESDVARLTPADHHRVVDECYYCKLCFNHCPYTPPHQYGIDFPLLMAVWKKRLAAERGTRWRDWFLTRTDLLGRLNSAFAPLVNWGLAQGWVRGLMQSLLGVHRERQVLHYQRETFVRWWGQWVRSRKPATGKKAALFAGCLVNYQATDVGKATVQVLEKNNVHVELPDQSCCGMPTFDIGDTAAMVAAAERTVASLKPWIDQGYDVVVPTPSCSLMIKREYASLLKGDAAQRVANQTYDICEYLMKLKREGGLSTDFTRNPGRIAYQMPCHLRDQNIGFKSKELMECAGAKVELIEKCSGHDGSWSAKTEFFPLSMKIAQKVVRLVEQVPADLVASDCPLAGLQLDQAGAAAHVGGRSTRHPVQIVRDAYGLPSDPPASSVGHR</sequence>
<protein>
    <submittedName>
        <fullName evidence="7">Fe-S oxidoreductase</fullName>
    </submittedName>
</protein>